<evidence type="ECO:0000313" key="3">
    <source>
        <dbReference type="EMBL" id="KAK5856086.1"/>
    </source>
</evidence>
<gene>
    <name evidence="3" type="ORF">PBY51_007705</name>
</gene>
<reference evidence="3 4" key="1">
    <citation type="journal article" date="2023" name="Genes (Basel)">
        <title>Chromosome-Level Genome Assembly and Circadian Gene Repertoire of the Patagonia Blennie Eleginops maclovinus-The Closest Ancestral Proxy of Antarctic Cryonotothenioids.</title>
        <authorList>
            <person name="Cheng C.C."/>
            <person name="Rivera-Colon A.G."/>
            <person name="Minhas B.F."/>
            <person name="Wilson L."/>
            <person name="Rayamajhi N."/>
            <person name="Vargas-Chacoff L."/>
            <person name="Catchen J.M."/>
        </authorList>
    </citation>
    <scope>NUCLEOTIDE SEQUENCE [LARGE SCALE GENOMIC DNA]</scope>
    <source>
        <strain evidence="3">JMC-PN-2008</strain>
    </source>
</reference>
<keyword evidence="1" id="KW-0175">Coiled coil</keyword>
<dbReference type="Proteomes" id="UP001346869">
    <property type="component" value="Unassembled WGS sequence"/>
</dbReference>
<feature type="domain" description="NID" evidence="2">
    <location>
        <begin position="253"/>
        <end position="340"/>
    </location>
</feature>
<feature type="domain" description="NID" evidence="2">
    <location>
        <begin position="154"/>
        <end position="242"/>
    </location>
</feature>
<organism evidence="3 4">
    <name type="scientific">Eleginops maclovinus</name>
    <name type="common">Patagonian blennie</name>
    <name type="synonym">Eleginus maclovinus</name>
    <dbReference type="NCBI Taxonomy" id="56733"/>
    <lineage>
        <taxon>Eukaryota</taxon>
        <taxon>Metazoa</taxon>
        <taxon>Chordata</taxon>
        <taxon>Craniata</taxon>
        <taxon>Vertebrata</taxon>
        <taxon>Euteleostomi</taxon>
        <taxon>Actinopterygii</taxon>
        <taxon>Neopterygii</taxon>
        <taxon>Teleostei</taxon>
        <taxon>Neoteleostei</taxon>
        <taxon>Acanthomorphata</taxon>
        <taxon>Eupercaria</taxon>
        <taxon>Perciformes</taxon>
        <taxon>Notothenioidei</taxon>
        <taxon>Eleginopidae</taxon>
        <taxon>Eleginops</taxon>
    </lineage>
</organism>
<dbReference type="PANTHER" id="PTHR15225">
    <property type="entry name" value="INTERFERON-INDUCED PROTEIN 35/NMI N-MYC/STAT INTERACTING PROTEIN"/>
    <property type="match status" value="1"/>
</dbReference>
<protein>
    <recommendedName>
        <fullName evidence="2">NID domain-containing protein</fullName>
    </recommendedName>
</protein>
<feature type="coiled-coil region" evidence="1">
    <location>
        <begin position="64"/>
        <end position="112"/>
    </location>
</feature>
<dbReference type="PANTHER" id="PTHR15225:SF1">
    <property type="entry name" value="INTERFERON-INDUCED 35 KDA PROTEIN"/>
    <property type="match status" value="1"/>
</dbReference>
<dbReference type="GO" id="GO:0005634">
    <property type="term" value="C:nucleus"/>
    <property type="evidence" value="ECO:0007669"/>
    <property type="project" value="TreeGrafter"/>
</dbReference>
<name>A0AAN7X842_ELEMC</name>
<keyword evidence="4" id="KW-1185">Reference proteome</keyword>
<dbReference type="InterPro" id="IPR012677">
    <property type="entry name" value="Nucleotide-bd_a/b_plait_sf"/>
</dbReference>
<evidence type="ECO:0000313" key="4">
    <source>
        <dbReference type="Proteomes" id="UP001346869"/>
    </source>
</evidence>
<dbReference type="Pfam" id="PF07292">
    <property type="entry name" value="NID"/>
    <property type="match status" value="2"/>
</dbReference>
<comment type="caution">
    <text evidence="3">The sequence shown here is derived from an EMBL/GenBank/DDBJ whole genome shotgun (WGS) entry which is preliminary data.</text>
</comment>
<dbReference type="AlphaFoldDB" id="A0AAN7X842"/>
<dbReference type="Gene3D" id="3.30.70.330">
    <property type="match status" value="1"/>
</dbReference>
<dbReference type="EMBL" id="JAUZQC010000017">
    <property type="protein sequence ID" value="KAK5856086.1"/>
    <property type="molecule type" value="Genomic_DNA"/>
</dbReference>
<accession>A0AAN7X842</accession>
<evidence type="ECO:0000256" key="1">
    <source>
        <dbReference type="SAM" id="Coils"/>
    </source>
</evidence>
<dbReference type="InterPro" id="IPR009909">
    <property type="entry name" value="Nmi/IFP35_dom"/>
</dbReference>
<evidence type="ECO:0000259" key="2">
    <source>
        <dbReference type="Pfam" id="PF07292"/>
    </source>
</evidence>
<sequence>MSSDEPSEETLQSINALINIYKKKHDQLILEQEELATCRNQQQDMNEQFKQRSIKLTQKMKEDQRSYKTQIENEKDKLKRVRQEEKELMEQIQKVEEAVKEEEAQTHYLKQQNDVFSAVPERNVVFTGLTGKDTDGQAFDMEPHLVYPMDGGTALITFEEEVVANNILKMKKHQVKLGQDISITVEARQVYLMLPTLVEIDSKVSSQHILISNLPKMDTDPMLNKLEIHFSKSKHGGGEVEKCEMLPDSGTVALSFVRNDIAKCLIEEEYHEVKLQEKMHRVRVTPFLNGKITNLKTTMKACRRTLLLTGIAPVMEQETLQDVLEIHFQKSSHGGGEVEAFLYNPLGQHTSAVFQKAPKNEDKKTE</sequence>
<proteinExistence type="predicted"/>
<reference evidence="3 4" key="2">
    <citation type="journal article" date="2023" name="Mol. Biol. Evol.">
        <title>Genomics of Secondarily Temperate Adaptation in the Only Non-Antarctic Icefish.</title>
        <authorList>
            <person name="Rivera-Colon A.G."/>
            <person name="Rayamajhi N."/>
            <person name="Minhas B.F."/>
            <person name="Madrigal G."/>
            <person name="Bilyk K.T."/>
            <person name="Yoon V."/>
            <person name="Hune M."/>
            <person name="Gregory S."/>
            <person name="Cheng C.H.C."/>
            <person name="Catchen J.M."/>
        </authorList>
    </citation>
    <scope>NUCLEOTIDE SEQUENCE [LARGE SCALE GENOMIC DNA]</scope>
    <source>
        <strain evidence="3">JMC-PN-2008</strain>
    </source>
</reference>